<keyword evidence="2" id="KW-1185">Reference proteome</keyword>
<accession>A0A5C5V8Y3</accession>
<dbReference type="Proteomes" id="UP000317243">
    <property type="component" value="Unassembled WGS sequence"/>
</dbReference>
<evidence type="ECO:0000313" key="1">
    <source>
        <dbReference type="EMBL" id="TWT35038.1"/>
    </source>
</evidence>
<name>A0A5C5V8Y3_9PLAN</name>
<evidence type="ECO:0000313" key="2">
    <source>
        <dbReference type="Proteomes" id="UP000317243"/>
    </source>
</evidence>
<dbReference type="AlphaFoldDB" id="A0A5C5V8Y3"/>
<dbReference type="EMBL" id="SIHI01000077">
    <property type="protein sequence ID" value="TWT35038.1"/>
    <property type="molecule type" value="Genomic_DNA"/>
</dbReference>
<proteinExistence type="predicted"/>
<sequence length="77" mass="8252">MLIETGVQNLTEPRKINNHIGQLSLAQESLPELSTLGDCNTFLFAHTSDTESCTISGCQSLFIPGSWRSPSASAEGI</sequence>
<organism evidence="1 2">
    <name type="scientific">Thalassoglobus neptunius</name>
    <dbReference type="NCBI Taxonomy" id="1938619"/>
    <lineage>
        <taxon>Bacteria</taxon>
        <taxon>Pseudomonadati</taxon>
        <taxon>Planctomycetota</taxon>
        <taxon>Planctomycetia</taxon>
        <taxon>Planctomycetales</taxon>
        <taxon>Planctomycetaceae</taxon>
        <taxon>Thalassoglobus</taxon>
    </lineage>
</organism>
<protein>
    <submittedName>
        <fullName evidence="1">Uncharacterized protein</fullName>
    </submittedName>
</protein>
<gene>
    <name evidence="1" type="ORF">KOR42_52910</name>
</gene>
<comment type="caution">
    <text evidence="1">The sequence shown here is derived from an EMBL/GenBank/DDBJ whole genome shotgun (WGS) entry which is preliminary data.</text>
</comment>
<reference evidence="1 2" key="1">
    <citation type="submission" date="2019-02" db="EMBL/GenBank/DDBJ databases">
        <title>Deep-cultivation of Planctomycetes and their phenomic and genomic characterization uncovers novel biology.</title>
        <authorList>
            <person name="Wiegand S."/>
            <person name="Jogler M."/>
            <person name="Boedeker C."/>
            <person name="Pinto D."/>
            <person name="Vollmers J."/>
            <person name="Rivas-Marin E."/>
            <person name="Kohn T."/>
            <person name="Peeters S.H."/>
            <person name="Heuer A."/>
            <person name="Rast P."/>
            <person name="Oberbeckmann S."/>
            <person name="Bunk B."/>
            <person name="Jeske O."/>
            <person name="Meyerdierks A."/>
            <person name="Storesund J.E."/>
            <person name="Kallscheuer N."/>
            <person name="Luecker S."/>
            <person name="Lage O.M."/>
            <person name="Pohl T."/>
            <person name="Merkel B.J."/>
            <person name="Hornburger P."/>
            <person name="Mueller R.-W."/>
            <person name="Bruemmer F."/>
            <person name="Labrenz M."/>
            <person name="Spormann A.M."/>
            <person name="Op Den Camp H."/>
            <person name="Overmann J."/>
            <person name="Amann R."/>
            <person name="Jetten M.S.M."/>
            <person name="Mascher T."/>
            <person name="Medema M.H."/>
            <person name="Devos D.P."/>
            <person name="Kaster A.-K."/>
            <person name="Ovreas L."/>
            <person name="Rohde M."/>
            <person name="Galperin M.Y."/>
            <person name="Jogler C."/>
        </authorList>
    </citation>
    <scope>NUCLEOTIDE SEQUENCE [LARGE SCALE GENOMIC DNA]</scope>
    <source>
        <strain evidence="1 2">KOR42</strain>
    </source>
</reference>